<name>A0A917V8Y3_9NOCA</name>
<reference evidence="2" key="2">
    <citation type="submission" date="2020-09" db="EMBL/GenBank/DDBJ databases">
        <authorList>
            <person name="Sun Q."/>
            <person name="Zhou Y."/>
        </authorList>
    </citation>
    <scope>NUCLEOTIDE SEQUENCE</scope>
    <source>
        <strain evidence="2">CGMCC 4.7278</strain>
    </source>
</reference>
<dbReference type="Pfam" id="PF02525">
    <property type="entry name" value="Flavodoxin_2"/>
    <property type="match status" value="1"/>
</dbReference>
<sequence length="69" mass="7412">MRVLLVLMTTLLHINASARGENSQSRAIATTFIDGLRAKDSSLEVDTIDLFDAGLPDFGTHAAAAKLLR</sequence>
<accession>A0A917V8Y3</accession>
<dbReference type="InterPro" id="IPR003680">
    <property type="entry name" value="Flavodoxin_fold"/>
</dbReference>
<gene>
    <name evidence="2" type="ORF">GCM10011591_23980</name>
</gene>
<organism evidence="2 3">
    <name type="scientific">Nocardia camponoti</name>
    <dbReference type="NCBI Taxonomy" id="1616106"/>
    <lineage>
        <taxon>Bacteria</taxon>
        <taxon>Bacillati</taxon>
        <taxon>Actinomycetota</taxon>
        <taxon>Actinomycetes</taxon>
        <taxon>Mycobacteriales</taxon>
        <taxon>Nocardiaceae</taxon>
        <taxon>Nocardia</taxon>
    </lineage>
</organism>
<dbReference type="InterPro" id="IPR029039">
    <property type="entry name" value="Flavoprotein-like_sf"/>
</dbReference>
<keyword evidence="3" id="KW-1185">Reference proteome</keyword>
<evidence type="ECO:0000259" key="1">
    <source>
        <dbReference type="Pfam" id="PF02525"/>
    </source>
</evidence>
<reference evidence="2" key="1">
    <citation type="journal article" date="2014" name="Int. J. Syst. Evol. Microbiol.">
        <title>Complete genome sequence of Corynebacterium casei LMG S-19264T (=DSM 44701T), isolated from a smear-ripened cheese.</title>
        <authorList>
            <consortium name="US DOE Joint Genome Institute (JGI-PGF)"/>
            <person name="Walter F."/>
            <person name="Albersmeier A."/>
            <person name="Kalinowski J."/>
            <person name="Ruckert C."/>
        </authorList>
    </citation>
    <scope>NUCLEOTIDE SEQUENCE</scope>
    <source>
        <strain evidence="2">CGMCC 4.7278</strain>
    </source>
</reference>
<dbReference type="AlphaFoldDB" id="A0A917V8Y3"/>
<protein>
    <recommendedName>
        <fullName evidence="1">Flavodoxin-like fold domain-containing protein</fullName>
    </recommendedName>
</protein>
<proteinExistence type="predicted"/>
<comment type="caution">
    <text evidence="2">The sequence shown here is derived from an EMBL/GenBank/DDBJ whole genome shotgun (WGS) entry which is preliminary data.</text>
</comment>
<evidence type="ECO:0000313" key="2">
    <source>
        <dbReference type="EMBL" id="GGK51505.1"/>
    </source>
</evidence>
<dbReference type="Proteomes" id="UP000612956">
    <property type="component" value="Unassembled WGS sequence"/>
</dbReference>
<feature type="domain" description="Flavodoxin-like fold" evidence="1">
    <location>
        <begin position="10"/>
        <end position="64"/>
    </location>
</feature>
<dbReference type="Gene3D" id="3.40.50.360">
    <property type="match status" value="1"/>
</dbReference>
<evidence type="ECO:0000313" key="3">
    <source>
        <dbReference type="Proteomes" id="UP000612956"/>
    </source>
</evidence>
<dbReference type="EMBL" id="BMMW01000002">
    <property type="protein sequence ID" value="GGK51505.1"/>
    <property type="molecule type" value="Genomic_DNA"/>
</dbReference>
<dbReference type="SUPFAM" id="SSF52218">
    <property type="entry name" value="Flavoproteins"/>
    <property type="match status" value="1"/>
</dbReference>